<protein>
    <submittedName>
        <fullName evidence="1">Uncharacterized protein</fullName>
    </submittedName>
</protein>
<name>A0ACC0JL42_CHOFU</name>
<comment type="caution">
    <text evidence="1">The sequence shown here is derived from an EMBL/GenBank/DDBJ whole genome shotgun (WGS) entry which is preliminary data.</text>
</comment>
<sequence>MSPYTAIIRRKANPFELAHLTVSWLVGAGYDAYVVAGCAKRDVCMAIRYRTVCPEIPDENPKVEGPPPPTEEPRYRLVPLPDMTSKYCAEMEIKEAALAQAKLDKIENERLRKIAELEAPPPDKVDNWRTHAWVLILPGFMDIQEPFFIEPSEGAAHPLDAPQYQGIDSVYNHENYYVNLQSCENGLGELNYDLCNLTCWEHLLAGEPNYRRDLVGVDLADPKTAFSTEKHLDMPASWVEKLDIVADEYEQRYPGSHKVIHYKKVLLEKFAPYSEKDGIIKRIKIFDDYALTVPVLTYEWYKHRVDLMEYVKIDYTKRFIYEKFGIGRKEHLIRHEYSFDAVPTSVEAVRTLEFNYYARLDHLTKLVCTPLTFDEYYTKRTDKLESRLIIYTEGTKAEPHRALKDITEQYSRNYELAAKDDVWKKIFHIDEETIELFSHYAYNFVTNDTRFYIKPNLAETGGRILFYPDKTSGYIADPCAKQPRPLNIYLGLCENMDWEYKTRKHIRDRETDVTTYLKERHRELSEPLLSVALFDTERNVAARKGWTEQEAIKAEVTEREKEAEIDPLAPYLARMFGSGHGTGAPLNVKEAKLIREQCINDFKSKQLQRQIMVQERFDALNTEYKNKRLWYLANQYILTPEKESAYFATSAELAFRVHTLEVRLTRHKDLSAPRFKVLVDYLDKHPLLKEYHKYKHYYGIR</sequence>
<dbReference type="Proteomes" id="UP001064048">
    <property type="component" value="Chromosome 11"/>
</dbReference>
<organism evidence="1 2">
    <name type="scientific">Choristoneura fumiferana</name>
    <name type="common">Spruce budworm moth</name>
    <name type="synonym">Archips fumiferana</name>
    <dbReference type="NCBI Taxonomy" id="7141"/>
    <lineage>
        <taxon>Eukaryota</taxon>
        <taxon>Metazoa</taxon>
        <taxon>Ecdysozoa</taxon>
        <taxon>Arthropoda</taxon>
        <taxon>Hexapoda</taxon>
        <taxon>Insecta</taxon>
        <taxon>Pterygota</taxon>
        <taxon>Neoptera</taxon>
        <taxon>Endopterygota</taxon>
        <taxon>Lepidoptera</taxon>
        <taxon>Glossata</taxon>
        <taxon>Ditrysia</taxon>
        <taxon>Tortricoidea</taxon>
        <taxon>Tortricidae</taxon>
        <taxon>Tortricinae</taxon>
        <taxon>Choristoneura</taxon>
    </lineage>
</organism>
<keyword evidence="2" id="KW-1185">Reference proteome</keyword>
<accession>A0ACC0JL42</accession>
<proteinExistence type="predicted"/>
<reference evidence="1 2" key="1">
    <citation type="journal article" date="2022" name="Genome Biol. Evol.">
        <title>The Spruce Budworm Genome: Reconstructing the Evolutionary History of Antifreeze Proteins.</title>
        <authorList>
            <person name="Beliveau C."/>
            <person name="Gagne P."/>
            <person name="Picq S."/>
            <person name="Vernygora O."/>
            <person name="Keeling C.I."/>
            <person name="Pinkney K."/>
            <person name="Doucet D."/>
            <person name="Wen F."/>
            <person name="Johnston J.S."/>
            <person name="Maaroufi H."/>
            <person name="Boyle B."/>
            <person name="Laroche J."/>
            <person name="Dewar K."/>
            <person name="Juretic N."/>
            <person name="Blackburn G."/>
            <person name="Nisole A."/>
            <person name="Brunet B."/>
            <person name="Brandao M."/>
            <person name="Lumley L."/>
            <person name="Duan J."/>
            <person name="Quan G."/>
            <person name="Lucarotti C.J."/>
            <person name="Roe A.D."/>
            <person name="Sperling F.A.H."/>
            <person name="Levesque R.C."/>
            <person name="Cusson M."/>
        </authorList>
    </citation>
    <scope>NUCLEOTIDE SEQUENCE [LARGE SCALE GENOMIC DNA]</scope>
    <source>
        <strain evidence="1">Glfc:IPQL:Cfum</strain>
    </source>
</reference>
<evidence type="ECO:0000313" key="1">
    <source>
        <dbReference type="EMBL" id="KAI8424860.1"/>
    </source>
</evidence>
<evidence type="ECO:0000313" key="2">
    <source>
        <dbReference type="Proteomes" id="UP001064048"/>
    </source>
</evidence>
<gene>
    <name evidence="1" type="ORF">MSG28_006782</name>
</gene>
<dbReference type="EMBL" id="CM046111">
    <property type="protein sequence ID" value="KAI8424860.1"/>
    <property type="molecule type" value="Genomic_DNA"/>
</dbReference>